<keyword evidence="18" id="KW-1185">Reference proteome</keyword>
<dbReference type="Ensembl" id="ENSNGAT00000004397.1">
    <property type="protein sequence ID" value="ENSNGAP00000003187.1"/>
    <property type="gene ID" value="ENSNGAG00000003476.1"/>
</dbReference>
<feature type="domain" description="Sushi" evidence="16">
    <location>
        <begin position="207"/>
        <end position="269"/>
    </location>
</feature>
<dbReference type="Gene3D" id="2.10.70.10">
    <property type="entry name" value="Complement Module, domain 1"/>
    <property type="match status" value="4"/>
</dbReference>
<dbReference type="InterPro" id="IPR000436">
    <property type="entry name" value="Sushi_SCR_CCP_dom"/>
</dbReference>
<feature type="signal peptide" evidence="15">
    <location>
        <begin position="1"/>
        <end position="24"/>
    </location>
</feature>
<evidence type="ECO:0000256" key="4">
    <source>
        <dbReference type="ARBA" id="ARBA00022659"/>
    </source>
</evidence>
<dbReference type="GO" id="GO:0045121">
    <property type="term" value="C:membrane raft"/>
    <property type="evidence" value="ECO:0007669"/>
    <property type="project" value="Ensembl"/>
</dbReference>
<dbReference type="GO" id="GO:0031664">
    <property type="term" value="P:regulation of lipopolysaccharide-mediated signaling pathway"/>
    <property type="evidence" value="ECO:0007669"/>
    <property type="project" value="Ensembl"/>
</dbReference>
<keyword evidence="6" id="KW-0677">Repeat</keyword>
<keyword evidence="7" id="KW-0391">Immunity</keyword>
<dbReference type="OMA" id="PTCTEIF"/>
<dbReference type="FunFam" id="2.10.70.10:FF:000055">
    <property type="entry name" value="Complement decay-accelerating factor, GPI-anchored"/>
    <property type="match status" value="1"/>
</dbReference>
<dbReference type="GO" id="GO:0009986">
    <property type="term" value="C:cell surface"/>
    <property type="evidence" value="ECO:0007669"/>
    <property type="project" value="Ensembl"/>
</dbReference>
<reference evidence="17" key="1">
    <citation type="submission" date="2025-08" db="UniProtKB">
        <authorList>
            <consortium name="Ensembl"/>
        </authorList>
    </citation>
    <scope>IDENTIFICATION</scope>
</reference>
<evidence type="ECO:0000256" key="6">
    <source>
        <dbReference type="ARBA" id="ARBA00022737"/>
    </source>
</evidence>
<dbReference type="GO" id="GO:0005886">
    <property type="term" value="C:plasma membrane"/>
    <property type="evidence" value="ECO:0007669"/>
    <property type="project" value="Ensembl"/>
</dbReference>
<dbReference type="GO" id="GO:0008289">
    <property type="term" value="F:lipid binding"/>
    <property type="evidence" value="ECO:0007669"/>
    <property type="project" value="Ensembl"/>
</dbReference>
<evidence type="ECO:0000313" key="18">
    <source>
        <dbReference type="Proteomes" id="UP000694381"/>
    </source>
</evidence>
<dbReference type="InterPro" id="IPR035976">
    <property type="entry name" value="Sushi/SCR/CCP_sf"/>
</dbReference>
<dbReference type="CDD" id="cd00033">
    <property type="entry name" value="CCP"/>
    <property type="match status" value="4"/>
</dbReference>
<keyword evidence="8" id="KW-0180">Complement pathway</keyword>
<evidence type="ECO:0000256" key="15">
    <source>
        <dbReference type="SAM" id="SignalP"/>
    </source>
</evidence>
<evidence type="ECO:0000256" key="12">
    <source>
        <dbReference type="ARBA" id="ARBA00045541"/>
    </source>
</evidence>
<comment type="function">
    <text evidence="12">This protein recognizes C4b and C3b fragments that condense with cell-surface hydroxyl or amino groups when nascent C4b and C3b are locally generated during C4 and c3 activation. Interaction of daf with cell-associated C4b and C3b polypeptides interferes with their ability to catalyze the conversion of C2 and factor B to enzymatically active C2a and Bb and thereby prevents the formation of C4b2a and C3bBb, the amplification convertases of the complement cascade. Inhibits complement activation by destabilizing and preventing the formation of C3 and C5 convertases, which prevents complement damage.</text>
</comment>
<keyword evidence="3" id="KW-0399">Innate immunity</keyword>
<feature type="domain" description="Sushi" evidence="16">
    <location>
        <begin position="80"/>
        <end position="144"/>
    </location>
</feature>
<dbReference type="FunFam" id="2.10.70.10:FF:000014">
    <property type="entry name" value="Membrane cofactor protein"/>
    <property type="match status" value="1"/>
</dbReference>
<dbReference type="GO" id="GO:0001618">
    <property type="term" value="F:virus receptor activity"/>
    <property type="evidence" value="ECO:0007669"/>
    <property type="project" value="Ensembl"/>
</dbReference>
<name>A0A8C6QIF6_NANGA</name>
<evidence type="ECO:0000256" key="3">
    <source>
        <dbReference type="ARBA" id="ARBA00022588"/>
    </source>
</evidence>
<evidence type="ECO:0000256" key="9">
    <source>
        <dbReference type="ARBA" id="ARBA00023136"/>
    </source>
</evidence>
<protein>
    <recommendedName>
        <fullName evidence="16">Sushi domain-containing protein</fullName>
    </recommendedName>
</protein>
<accession>A0A8C6QIF6</accession>
<dbReference type="SMART" id="SM00032">
    <property type="entry name" value="CCP"/>
    <property type="match status" value="4"/>
</dbReference>
<dbReference type="PROSITE" id="PS50923">
    <property type="entry name" value="SUSHI"/>
    <property type="match status" value="3"/>
</dbReference>
<reference evidence="17" key="2">
    <citation type="submission" date="2025-09" db="UniProtKB">
        <authorList>
            <consortium name="Ensembl"/>
        </authorList>
    </citation>
    <scope>IDENTIFICATION</scope>
</reference>
<evidence type="ECO:0000256" key="2">
    <source>
        <dbReference type="ARBA" id="ARBA00010908"/>
    </source>
</evidence>
<evidence type="ECO:0000256" key="13">
    <source>
        <dbReference type="PROSITE-ProRule" id="PRU00302"/>
    </source>
</evidence>
<dbReference type="Proteomes" id="UP000694381">
    <property type="component" value="Unassembled WGS sequence"/>
</dbReference>
<evidence type="ECO:0000256" key="10">
    <source>
        <dbReference type="ARBA" id="ARBA00023157"/>
    </source>
</evidence>
<evidence type="ECO:0000256" key="8">
    <source>
        <dbReference type="ARBA" id="ARBA00022875"/>
    </source>
</evidence>
<evidence type="ECO:0000256" key="1">
    <source>
        <dbReference type="ARBA" id="ARBA00004370"/>
    </source>
</evidence>
<dbReference type="InterPro" id="IPR050350">
    <property type="entry name" value="Compl-Cell_Adhes-Reg"/>
</dbReference>
<keyword evidence="9" id="KW-0472">Membrane</keyword>
<comment type="caution">
    <text evidence="13">Lacks conserved residue(s) required for the propagation of feature annotation.</text>
</comment>
<dbReference type="PANTHER" id="PTHR19325:SF317">
    <property type="entry name" value="COMPLEMENT DECAY-ACCELERATING FACTOR"/>
    <property type="match status" value="1"/>
</dbReference>
<evidence type="ECO:0000256" key="7">
    <source>
        <dbReference type="ARBA" id="ARBA00022859"/>
    </source>
</evidence>
<feature type="domain" description="Sushi" evidence="16">
    <location>
        <begin position="145"/>
        <end position="206"/>
    </location>
</feature>
<dbReference type="GeneTree" id="ENSGT00940000162307"/>
<dbReference type="GO" id="GO:0002726">
    <property type="term" value="P:positive regulation of T cell cytokine production"/>
    <property type="evidence" value="ECO:0007669"/>
    <property type="project" value="Ensembl"/>
</dbReference>
<dbReference type="GO" id="GO:0007204">
    <property type="term" value="P:positive regulation of cytosolic calcium ion concentration"/>
    <property type="evidence" value="ECO:0007669"/>
    <property type="project" value="Ensembl"/>
</dbReference>
<keyword evidence="5 15" id="KW-0732">Signal</keyword>
<dbReference type="AlphaFoldDB" id="A0A8C6QIF6"/>
<evidence type="ECO:0000313" key="17">
    <source>
        <dbReference type="Ensembl" id="ENSNGAP00000003187.1"/>
    </source>
</evidence>
<evidence type="ECO:0000256" key="5">
    <source>
        <dbReference type="ARBA" id="ARBA00022729"/>
    </source>
</evidence>
<dbReference type="PANTHER" id="PTHR19325">
    <property type="entry name" value="COMPLEMENT COMPONENT-RELATED SUSHI DOMAIN-CONTAINING"/>
    <property type="match status" value="1"/>
</dbReference>
<evidence type="ECO:0000259" key="16">
    <source>
        <dbReference type="PROSITE" id="PS50923"/>
    </source>
</evidence>
<evidence type="ECO:0000256" key="14">
    <source>
        <dbReference type="SAM" id="MobiDB-lite"/>
    </source>
</evidence>
<feature type="chain" id="PRO_5033991762" description="Sushi domain-containing protein" evidence="15">
    <location>
        <begin position="25"/>
        <end position="370"/>
    </location>
</feature>
<keyword evidence="11" id="KW-0325">Glycoprotein</keyword>
<keyword evidence="4 13" id="KW-0768">Sushi</keyword>
<dbReference type="GO" id="GO:0006958">
    <property type="term" value="P:complement activation, classical pathway"/>
    <property type="evidence" value="ECO:0007669"/>
    <property type="project" value="UniProtKB-KW"/>
</dbReference>
<comment type="subcellular location">
    <subcellularLocation>
        <location evidence="1">Membrane</location>
    </subcellularLocation>
</comment>
<dbReference type="SUPFAM" id="SSF57535">
    <property type="entry name" value="Complement control module/SCR domain"/>
    <property type="match status" value="4"/>
</dbReference>
<feature type="region of interest" description="Disordered" evidence="14">
    <location>
        <begin position="271"/>
        <end position="317"/>
    </location>
</feature>
<proteinExistence type="inferred from homology"/>
<dbReference type="GO" id="GO:1903659">
    <property type="term" value="P:regulation of complement-dependent cytotoxicity"/>
    <property type="evidence" value="ECO:0007669"/>
    <property type="project" value="Ensembl"/>
</dbReference>
<comment type="similarity">
    <text evidence="2">Belongs to the receptors of complement activation (RCA) family.</text>
</comment>
<dbReference type="Pfam" id="PF00084">
    <property type="entry name" value="Sushi"/>
    <property type="match status" value="4"/>
</dbReference>
<evidence type="ECO:0000256" key="11">
    <source>
        <dbReference type="ARBA" id="ARBA00023180"/>
    </source>
</evidence>
<organism evidence="17 18">
    <name type="scientific">Nannospalax galili</name>
    <name type="common">Northern Israeli blind subterranean mole rat</name>
    <name type="synonym">Spalax galili</name>
    <dbReference type="NCBI Taxonomy" id="1026970"/>
    <lineage>
        <taxon>Eukaryota</taxon>
        <taxon>Metazoa</taxon>
        <taxon>Chordata</taxon>
        <taxon>Craniata</taxon>
        <taxon>Vertebrata</taxon>
        <taxon>Euteleostomi</taxon>
        <taxon>Mammalia</taxon>
        <taxon>Eutheria</taxon>
        <taxon>Euarchontoglires</taxon>
        <taxon>Glires</taxon>
        <taxon>Rodentia</taxon>
        <taxon>Myomorpha</taxon>
        <taxon>Muroidea</taxon>
        <taxon>Spalacidae</taxon>
        <taxon>Spalacinae</taxon>
        <taxon>Nannospalax</taxon>
    </lineage>
</organism>
<dbReference type="GO" id="GO:2000563">
    <property type="term" value="P:positive regulation of CD4-positive, alpha-beta T cell proliferation"/>
    <property type="evidence" value="ECO:0007669"/>
    <property type="project" value="Ensembl"/>
</dbReference>
<sequence length="370" mass="40897">MSRRRLPRGQLLLLLALLCPPVRGECPRRLPAAGGPTSFPEQSFVTYKCDEGFLKIPDKVDTVTCLENGQWSDIEEFCGRSCNVPTRLVFASLKKEYITKNFYPVGFTVEYECRPGFQRTSFSSGKSTCLQNLEWSEVDTFCKKKSCPNPGDIQNGNINITTDMLFGSQIFFSCNTGYKLLGADSSFCSVVGKTVAWSDPLPTCTEIFCPEPPEIDNGIIKGESENYVYGQSISYECDRGFILVGKSSIYCTVKNNDGEWNDMPPECTRIAPKPQKPTKGNIPATEAPPTPQKPNTANIPATQAPPRPQKPSTANVPYTEHVPVTRPAKKFHSTRTSTTQKEISTSDADDLIYGHTCVITLTVLLVMLLT</sequence>
<keyword evidence="10" id="KW-1015">Disulfide bond</keyword>
<dbReference type="GO" id="GO:0045087">
    <property type="term" value="P:innate immune response"/>
    <property type="evidence" value="ECO:0007669"/>
    <property type="project" value="UniProtKB-KW"/>
</dbReference>
<dbReference type="GO" id="GO:0045916">
    <property type="term" value="P:negative regulation of complement activation"/>
    <property type="evidence" value="ECO:0007669"/>
    <property type="project" value="Ensembl"/>
</dbReference>